<protein>
    <submittedName>
        <fullName evidence="9">Putative isovaleryl-CoA dehydrogenase</fullName>
    </submittedName>
</protein>
<evidence type="ECO:0000256" key="1">
    <source>
        <dbReference type="ARBA" id="ARBA00001974"/>
    </source>
</evidence>
<dbReference type="GO" id="GO:0006552">
    <property type="term" value="P:L-leucine catabolic process"/>
    <property type="evidence" value="ECO:0007669"/>
    <property type="project" value="TreeGrafter"/>
</dbReference>
<keyword evidence="4 5" id="KW-0274">FAD</keyword>
<feature type="domain" description="Acyl-CoA dehydrogenase/oxidase N-terminal" evidence="8">
    <location>
        <begin position="47"/>
        <end position="158"/>
    </location>
</feature>
<comment type="cofactor">
    <cofactor evidence="1 5">
        <name>FAD</name>
        <dbReference type="ChEBI" id="CHEBI:57692"/>
    </cofactor>
</comment>
<gene>
    <name evidence="9" type="ORF">BT63DRAFT_397813</name>
</gene>
<dbReference type="SUPFAM" id="SSF56645">
    <property type="entry name" value="Acyl-CoA dehydrogenase NM domain-like"/>
    <property type="match status" value="1"/>
</dbReference>
<dbReference type="FunFam" id="1.10.540.10:FF:000021">
    <property type="entry name" value="Isovaleryl-CoA dehydrogenase IvdA"/>
    <property type="match status" value="1"/>
</dbReference>
<dbReference type="EMBL" id="MU004231">
    <property type="protein sequence ID" value="KAF2673930.1"/>
    <property type="molecule type" value="Genomic_DNA"/>
</dbReference>
<evidence type="ECO:0000313" key="10">
    <source>
        <dbReference type="Proteomes" id="UP000799302"/>
    </source>
</evidence>
<dbReference type="InterPro" id="IPR036250">
    <property type="entry name" value="AcylCo_DH-like_C"/>
</dbReference>
<dbReference type="InterPro" id="IPR046373">
    <property type="entry name" value="Acyl-CoA_Oxase/DH_mid-dom_sf"/>
</dbReference>
<dbReference type="Pfam" id="PF02771">
    <property type="entry name" value="Acyl-CoA_dh_N"/>
    <property type="match status" value="1"/>
</dbReference>
<evidence type="ECO:0000256" key="4">
    <source>
        <dbReference type="ARBA" id="ARBA00022827"/>
    </source>
</evidence>
<dbReference type="Gene3D" id="2.40.110.10">
    <property type="entry name" value="Butyryl-CoA Dehydrogenase, subunit A, domain 2"/>
    <property type="match status" value="1"/>
</dbReference>
<evidence type="ECO:0000259" key="6">
    <source>
        <dbReference type="Pfam" id="PF00441"/>
    </source>
</evidence>
<organism evidence="9 10">
    <name type="scientific">Microthyrium microscopicum</name>
    <dbReference type="NCBI Taxonomy" id="703497"/>
    <lineage>
        <taxon>Eukaryota</taxon>
        <taxon>Fungi</taxon>
        <taxon>Dikarya</taxon>
        <taxon>Ascomycota</taxon>
        <taxon>Pezizomycotina</taxon>
        <taxon>Dothideomycetes</taxon>
        <taxon>Dothideomycetes incertae sedis</taxon>
        <taxon>Microthyriales</taxon>
        <taxon>Microthyriaceae</taxon>
        <taxon>Microthyrium</taxon>
    </lineage>
</organism>
<feature type="domain" description="Acyl-CoA oxidase/dehydrogenase middle" evidence="7">
    <location>
        <begin position="163"/>
        <end position="264"/>
    </location>
</feature>
<keyword evidence="5" id="KW-0560">Oxidoreductase</keyword>
<dbReference type="GO" id="GO:0008470">
    <property type="term" value="F:3-methylbutanoyl-CoA dehydrogenase activity"/>
    <property type="evidence" value="ECO:0007669"/>
    <property type="project" value="TreeGrafter"/>
</dbReference>
<sequence length="462" mass="49719">MVSPVLSRIAVRASRQLGRQRASFGPRTIVRAASSKHPNGFVPPTQEDLTELRDRVQEFTRREITEEFAAKVDRENEFPPEMWQKLGEAGFLGITVEEDHGGLAMGYQAHCVVMEELSRASASIALSYAAHSQLCVNQIRLHGTTQQTEKYLPGLVSGTAVGALAMSEHGAGSDVVSMTTTAKEVDGGYILNGSKMWITNGPDANYIVVYAKTDPKAGSKGMTAFIVETKDDSGKVAKGFSVAQKLDKLGMRGSNTGELVFDNVFVPKENVLGQLNRGVKVLMSGLDLERLVLSAGPLGIMRACMDISLPYTHTRKQFGTPIAFNQLLQGKLADMYTAYLTASSLTYTIAAAVDNGTPAHFLTPHSLFPTAENLESDSRDPSVKSQDCAAAILYAAENATKCALDAIQCLGGTGYVNEVAAGRLLRDAKLYEIGAGTSEIRRVIIGRTFNHMYAGKATAKAQ</sequence>
<dbReference type="AlphaFoldDB" id="A0A6A6UQ74"/>
<evidence type="ECO:0000256" key="5">
    <source>
        <dbReference type="RuleBase" id="RU362125"/>
    </source>
</evidence>
<dbReference type="InterPro" id="IPR009075">
    <property type="entry name" value="AcylCo_DH/oxidase_C"/>
</dbReference>
<dbReference type="InterPro" id="IPR009100">
    <property type="entry name" value="AcylCoA_DH/oxidase_NM_dom_sf"/>
</dbReference>
<dbReference type="Proteomes" id="UP000799302">
    <property type="component" value="Unassembled WGS sequence"/>
</dbReference>
<dbReference type="OrthoDB" id="9988775at2759"/>
<comment type="similarity">
    <text evidence="2 5">Belongs to the acyl-CoA dehydrogenase family.</text>
</comment>
<dbReference type="Gene3D" id="1.10.540.10">
    <property type="entry name" value="Acyl-CoA dehydrogenase/oxidase, N-terminal domain"/>
    <property type="match status" value="1"/>
</dbReference>
<dbReference type="PANTHER" id="PTHR43884:SF18">
    <property type="entry name" value="ISOVALERYL-COENZYME A DEHYDROGENASE"/>
    <property type="match status" value="1"/>
</dbReference>
<keyword evidence="10" id="KW-1185">Reference proteome</keyword>
<evidence type="ECO:0000256" key="3">
    <source>
        <dbReference type="ARBA" id="ARBA00022630"/>
    </source>
</evidence>
<dbReference type="InterPro" id="IPR037069">
    <property type="entry name" value="AcylCoA_DH/ox_N_sf"/>
</dbReference>
<proteinExistence type="inferred from homology"/>
<name>A0A6A6UQ74_9PEZI</name>
<keyword evidence="3 5" id="KW-0285">Flavoprotein</keyword>
<dbReference type="PANTHER" id="PTHR43884">
    <property type="entry name" value="ACYL-COA DEHYDROGENASE"/>
    <property type="match status" value="1"/>
</dbReference>
<dbReference type="InterPro" id="IPR013786">
    <property type="entry name" value="AcylCoA_DH/ox_N"/>
</dbReference>
<dbReference type="InterPro" id="IPR006091">
    <property type="entry name" value="Acyl-CoA_Oxase/DH_mid-dom"/>
</dbReference>
<reference evidence="9" key="1">
    <citation type="journal article" date="2020" name="Stud. Mycol.">
        <title>101 Dothideomycetes genomes: a test case for predicting lifestyles and emergence of pathogens.</title>
        <authorList>
            <person name="Haridas S."/>
            <person name="Albert R."/>
            <person name="Binder M."/>
            <person name="Bloem J."/>
            <person name="Labutti K."/>
            <person name="Salamov A."/>
            <person name="Andreopoulos B."/>
            <person name="Baker S."/>
            <person name="Barry K."/>
            <person name="Bills G."/>
            <person name="Bluhm B."/>
            <person name="Cannon C."/>
            <person name="Castanera R."/>
            <person name="Culley D."/>
            <person name="Daum C."/>
            <person name="Ezra D."/>
            <person name="Gonzalez J."/>
            <person name="Henrissat B."/>
            <person name="Kuo A."/>
            <person name="Liang C."/>
            <person name="Lipzen A."/>
            <person name="Lutzoni F."/>
            <person name="Magnuson J."/>
            <person name="Mondo S."/>
            <person name="Nolan M."/>
            <person name="Ohm R."/>
            <person name="Pangilinan J."/>
            <person name="Park H.-J."/>
            <person name="Ramirez L."/>
            <person name="Alfaro M."/>
            <person name="Sun H."/>
            <person name="Tritt A."/>
            <person name="Yoshinaga Y."/>
            <person name="Zwiers L.-H."/>
            <person name="Turgeon B."/>
            <person name="Goodwin S."/>
            <person name="Spatafora J."/>
            <person name="Crous P."/>
            <person name="Grigoriev I."/>
        </authorList>
    </citation>
    <scope>NUCLEOTIDE SEQUENCE</scope>
    <source>
        <strain evidence="9">CBS 115976</strain>
    </source>
</reference>
<dbReference type="Pfam" id="PF02770">
    <property type="entry name" value="Acyl-CoA_dh_M"/>
    <property type="match status" value="1"/>
</dbReference>
<dbReference type="FunFam" id="2.40.110.10:FF:000004">
    <property type="entry name" value="Isovaleryl-CoA dehydrogenase, mitochondrial"/>
    <property type="match status" value="1"/>
</dbReference>
<evidence type="ECO:0000259" key="7">
    <source>
        <dbReference type="Pfam" id="PF02770"/>
    </source>
</evidence>
<accession>A0A6A6UQ74</accession>
<dbReference type="Gene3D" id="1.20.140.10">
    <property type="entry name" value="Butyryl-CoA Dehydrogenase, subunit A, domain 3"/>
    <property type="match status" value="1"/>
</dbReference>
<dbReference type="PROSITE" id="PS00072">
    <property type="entry name" value="ACYL_COA_DH_1"/>
    <property type="match status" value="1"/>
</dbReference>
<evidence type="ECO:0000259" key="8">
    <source>
        <dbReference type="Pfam" id="PF02771"/>
    </source>
</evidence>
<dbReference type="InterPro" id="IPR006089">
    <property type="entry name" value="Acyl-CoA_DH_CS"/>
</dbReference>
<evidence type="ECO:0000313" key="9">
    <source>
        <dbReference type="EMBL" id="KAF2673930.1"/>
    </source>
</evidence>
<dbReference type="Pfam" id="PF00441">
    <property type="entry name" value="Acyl-CoA_dh_1"/>
    <property type="match status" value="1"/>
</dbReference>
<dbReference type="SUPFAM" id="SSF47203">
    <property type="entry name" value="Acyl-CoA dehydrogenase C-terminal domain-like"/>
    <property type="match status" value="1"/>
</dbReference>
<dbReference type="PROSITE" id="PS00073">
    <property type="entry name" value="ACYL_COA_DH_2"/>
    <property type="match status" value="1"/>
</dbReference>
<dbReference type="GO" id="GO:0050660">
    <property type="term" value="F:flavin adenine dinucleotide binding"/>
    <property type="evidence" value="ECO:0007669"/>
    <property type="project" value="InterPro"/>
</dbReference>
<evidence type="ECO:0000256" key="2">
    <source>
        <dbReference type="ARBA" id="ARBA00009347"/>
    </source>
</evidence>
<feature type="domain" description="Acyl-CoA dehydrogenase/oxidase C-terminal" evidence="6">
    <location>
        <begin position="276"/>
        <end position="447"/>
    </location>
</feature>